<comment type="cofactor">
    <cofactor evidence="1">
        <name>a divalent metal cation</name>
        <dbReference type="ChEBI" id="CHEBI:60240"/>
    </cofactor>
</comment>
<sequence>MLLPYLPHLNTKKIVLASASPRRHELLAKQLGLRFEVVVSSFEETLDKSKYRWPDGEGAARYAIDTAKGKALDVYRVTMEKPTQIPDLLIGADTVVEHDGDILEKPDDADMARSMLSRLSGGQHHVHTGVVIILPKAKDASGTAPYIKTFASTTTVQFDSLGSEVIDEYIKSGEPFGKAGSYGIQGIAGSFVKGIDGCFFNVMGFPVHRFAVELAALVKQGKLPMT</sequence>
<dbReference type="InterPro" id="IPR029001">
    <property type="entry name" value="ITPase-like_fam"/>
</dbReference>
<reference evidence="3" key="1">
    <citation type="submission" date="2021-01" db="EMBL/GenBank/DDBJ databases">
        <authorList>
            <person name="Corre E."/>
            <person name="Pelletier E."/>
            <person name="Niang G."/>
            <person name="Scheremetjew M."/>
            <person name="Finn R."/>
            <person name="Kale V."/>
            <person name="Holt S."/>
            <person name="Cochrane G."/>
            <person name="Meng A."/>
            <person name="Brown T."/>
            <person name="Cohen L."/>
        </authorList>
    </citation>
    <scope>NUCLEOTIDE SEQUENCE</scope>
    <source>
        <strain evidence="3">SAG 11-49</strain>
    </source>
</reference>
<dbReference type="Pfam" id="PF02545">
    <property type="entry name" value="Maf"/>
    <property type="match status" value="1"/>
</dbReference>
<dbReference type="PIRSF" id="PIRSF006305">
    <property type="entry name" value="Maf"/>
    <property type="match status" value="1"/>
</dbReference>
<keyword evidence="2" id="KW-0378">Hydrolase</keyword>
<evidence type="ECO:0008006" key="4">
    <source>
        <dbReference type="Google" id="ProtNLM"/>
    </source>
</evidence>
<dbReference type="InterPro" id="IPR003697">
    <property type="entry name" value="Maf-like"/>
</dbReference>
<dbReference type="HAMAP" id="MF_00528">
    <property type="entry name" value="Maf"/>
    <property type="match status" value="1"/>
</dbReference>
<evidence type="ECO:0000313" key="3">
    <source>
        <dbReference type="EMBL" id="CAD8691592.1"/>
    </source>
</evidence>
<dbReference type="AlphaFoldDB" id="A0A7S0WY77"/>
<proteinExistence type="inferred from homology"/>
<evidence type="ECO:0000256" key="2">
    <source>
        <dbReference type="ARBA" id="ARBA00022801"/>
    </source>
</evidence>
<dbReference type="CDD" id="cd00555">
    <property type="entry name" value="Maf"/>
    <property type="match status" value="1"/>
</dbReference>
<dbReference type="Gene3D" id="3.90.950.10">
    <property type="match status" value="1"/>
</dbReference>
<dbReference type="NCBIfam" id="TIGR00172">
    <property type="entry name" value="maf"/>
    <property type="match status" value="1"/>
</dbReference>
<accession>A0A7S0WY77</accession>
<protein>
    <recommendedName>
        <fullName evidence="4">Septum formation protein Maf</fullName>
    </recommendedName>
</protein>
<dbReference type="PANTHER" id="PTHR43213:SF5">
    <property type="entry name" value="BIFUNCTIONAL DTTP_UTP PYROPHOSPHATASE_METHYLTRANSFERASE PROTEIN-RELATED"/>
    <property type="match status" value="1"/>
</dbReference>
<dbReference type="SUPFAM" id="SSF52972">
    <property type="entry name" value="ITPase-like"/>
    <property type="match status" value="1"/>
</dbReference>
<name>A0A7S0WY77_9CHLO</name>
<dbReference type="PANTHER" id="PTHR43213">
    <property type="entry name" value="BIFUNCTIONAL DTTP/UTP PYROPHOSPHATASE/METHYLTRANSFERASE PROTEIN-RELATED"/>
    <property type="match status" value="1"/>
</dbReference>
<gene>
    <name evidence="3" type="ORF">CLEI1391_LOCUS15775</name>
</gene>
<evidence type="ECO:0000256" key="1">
    <source>
        <dbReference type="ARBA" id="ARBA00001968"/>
    </source>
</evidence>
<dbReference type="EMBL" id="HBFB01028176">
    <property type="protein sequence ID" value="CAD8691592.1"/>
    <property type="molecule type" value="Transcribed_RNA"/>
</dbReference>
<organism evidence="3">
    <name type="scientific">Chlamydomonas leiostraca</name>
    <dbReference type="NCBI Taxonomy" id="1034604"/>
    <lineage>
        <taxon>Eukaryota</taxon>
        <taxon>Viridiplantae</taxon>
        <taxon>Chlorophyta</taxon>
        <taxon>core chlorophytes</taxon>
        <taxon>Chlorophyceae</taxon>
        <taxon>CS clade</taxon>
        <taxon>Chlamydomonadales</taxon>
        <taxon>Chlamydomonadaceae</taxon>
        <taxon>Chlamydomonas</taxon>
    </lineage>
</organism>
<dbReference type="GO" id="GO:0047429">
    <property type="term" value="F:nucleoside triphosphate diphosphatase activity"/>
    <property type="evidence" value="ECO:0007669"/>
    <property type="project" value="InterPro"/>
</dbReference>